<evidence type="ECO:0000259" key="3">
    <source>
        <dbReference type="Pfam" id="PF01648"/>
    </source>
</evidence>
<evidence type="ECO:0000313" key="5">
    <source>
        <dbReference type="Proteomes" id="UP000675781"/>
    </source>
</evidence>
<dbReference type="AlphaFoldDB" id="A0A941ENA6"/>
<keyword evidence="5" id="KW-1185">Reference proteome</keyword>
<dbReference type="GO" id="GO:0000287">
    <property type="term" value="F:magnesium ion binding"/>
    <property type="evidence" value="ECO:0007669"/>
    <property type="project" value="InterPro"/>
</dbReference>
<dbReference type="Pfam" id="PF01648">
    <property type="entry name" value="ACPS"/>
    <property type="match status" value="1"/>
</dbReference>
<evidence type="ECO:0000313" key="4">
    <source>
        <dbReference type="EMBL" id="MBR7833523.1"/>
    </source>
</evidence>
<evidence type="ECO:0000256" key="2">
    <source>
        <dbReference type="ARBA" id="ARBA00022679"/>
    </source>
</evidence>
<dbReference type="SUPFAM" id="SSF56214">
    <property type="entry name" value="4'-phosphopantetheinyl transferase"/>
    <property type="match status" value="2"/>
</dbReference>
<feature type="domain" description="4'-phosphopantetheinyl transferase" evidence="3">
    <location>
        <begin position="126"/>
        <end position="201"/>
    </location>
</feature>
<dbReference type="Proteomes" id="UP000675781">
    <property type="component" value="Unassembled WGS sequence"/>
</dbReference>
<comment type="caution">
    <text evidence="4">The sequence shown here is derived from an EMBL/GenBank/DDBJ whole genome shotgun (WGS) entry which is preliminary data.</text>
</comment>
<sequence length="257" mass="27843">MTRIPRGAAVLPAVLPPGQCHLWLVRVRRRPGWLGLLDPRERRQAQRLCDSGAADVLVTSRAVQRLVGARYLGVPPAEVEINRDCAHCDRSGEHQGRPRFRDSDLDYSVSHSDGWVLMAITRTGLVGVDIEDLASAPEPEGFARTVLTSAEREQFDRLAPAAGPRWLMGAWTRKEAAMKLTGLGLAASPRALDVSGPTVAAAEVPRWPAADVHLRAVPAPDHHVAALATTVPGMELRRFTLPRPAAGLRFHPGATLS</sequence>
<gene>
    <name evidence="4" type="ORF">KDL01_09615</name>
</gene>
<dbReference type="EMBL" id="JAGSOG010000032">
    <property type="protein sequence ID" value="MBR7833523.1"/>
    <property type="molecule type" value="Genomic_DNA"/>
</dbReference>
<name>A0A941ENA6_9ACTN</name>
<dbReference type="RefSeq" id="WP_212528045.1">
    <property type="nucleotide sequence ID" value="NZ_JAGSOG010000032.1"/>
</dbReference>
<protein>
    <submittedName>
        <fullName evidence="4">4'-phosphopantetheinyl transferase superfamily protein</fullName>
    </submittedName>
</protein>
<dbReference type="InterPro" id="IPR037143">
    <property type="entry name" value="4-PPantetheinyl_Trfase_dom_sf"/>
</dbReference>
<dbReference type="InterPro" id="IPR050559">
    <property type="entry name" value="P-Pant_transferase_sf"/>
</dbReference>
<dbReference type="PANTHER" id="PTHR12215:SF10">
    <property type="entry name" value="L-AMINOADIPATE-SEMIALDEHYDE DEHYDROGENASE-PHOSPHOPANTETHEINYL TRANSFERASE"/>
    <property type="match status" value="1"/>
</dbReference>
<evidence type="ECO:0000256" key="1">
    <source>
        <dbReference type="ARBA" id="ARBA00010990"/>
    </source>
</evidence>
<dbReference type="GO" id="GO:0005829">
    <property type="term" value="C:cytosol"/>
    <property type="evidence" value="ECO:0007669"/>
    <property type="project" value="TreeGrafter"/>
</dbReference>
<organism evidence="4 5">
    <name type="scientific">Actinospica durhamensis</name>
    <dbReference type="NCBI Taxonomy" id="1508375"/>
    <lineage>
        <taxon>Bacteria</taxon>
        <taxon>Bacillati</taxon>
        <taxon>Actinomycetota</taxon>
        <taxon>Actinomycetes</taxon>
        <taxon>Catenulisporales</taxon>
        <taxon>Actinospicaceae</taxon>
        <taxon>Actinospica</taxon>
    </lineage>
</organism>
<dbReference type="GO" id="GO:0019878">
    <property type="term" value="P:lysine biosynthetic process via aminoadipic acid"/>
    <property type="evidence" value="ECO:0007669"/>
    <property type="project" value="TreeGrafter"/>
</dbReference>
<dbReference type="GO" id="GO:0008897">
    <property type="term" value="F:holo-[acyl-carrier-protein] synthase activity"/>
    <property type="evidence" value="ECO:0007669"/>
    <property type="project" value="InterPro"/>
</dbReference>
<dbReference type="PANTHER" id="PTHR12215">
    <property type="entry name" value="PHOSPHOPANTETHEINE TRANSFERASE"/>
    <property type="match status" value="1"/>
</dbReference>
<proteinExistence type="inferred from homology"/>
<comment type="similarity">
    <text evidence="1">Belongs to the P-Pant transferase superfamily. Gsp/Sfp/HetI/AcpT family.</text>
</comment>
<dbReference type="Gene3D" id="3.90.470.20">
    <property type="entry name" value="4'-phosphopantetheinyl transferase domain"/>
    <property type="match status" value="2"/>
</dbReference>
<keyword evidence="2 4" id="KW-0808">Transferase</keyword>
<reference evidence="4" key="1">
    <citation type="submission" date="2021-04" db="EMBL/GenBank/DDBJ databases">
        <title>Genome based classification of Actinospica acidithermotolerans sp. nov., an actinobacterium isolated from an Indonesian hot spring.</title>
        <authorList>
            <person name="Kusuma A.B."/>
            <person name="Putra K.E."/>
            <person name="Nafisah S."/>
            <person name="Loh J."/>
            <person name="Nouioui I."/>
            <person name="Goodfellow M."/>
        </authorList>
    </citation>
    <scope>NUCLEOTIDE SEQUENCE</scope>
    <source>
        <strain evidence="4">CSCA 57</strain>
    </source>
</reference>
<accession>A0A941ENA6</accession>
<dbReference type="InterPro" id="IPR008278">
    <property type="entry name" value="4-PPantetheinyl_Trfase_dom"/>
</dbReference>